<keyword evidence="2" id="KW-0812">Transmembrane</keyword>
<keyword evidence="4" id="KW-1185">Reference proteome</keyword>
<dbReference type="AlphaFoldDB" id="A0AAV4M650"/>
<feature type="transmembrane region" description="Helical" evidence="2">
    <location>
        <begin position="12"/>
        <end position="32"/>
    </location>
</feature>
<accession>A0AAV4M650</accession>
<dbReference type="GeneID" id="94197795"/>
<evidence type="ECO:0000256" key="1">
    <source>
        <dbReference type="SAM" id="Coils"/>
    </source>
</evidence>
<reference evidence="3 4" key="1">
    <citation type="submission" date="2021-06" db="EMBL/GenBank/DDBJ databases">
        <title>Genome sequence of Babesia caballi.</title>
        <authorList>
            <person name="Yamagishi J."/>
            <person name="Kidaka T."/>
            <person name="Ochi A."/>
        </authorList>
    </citation>
    <scope>NUCLEOTIDE SEQUENCE [LARGE SCALE GENOMIC DNA]</scope>
    <source>
        <strain evidence="3">USDA-D6B2</strain>
    </source>
</reference>
<keyword evidence="2" id="KW-0472">Membrane</keyword>
<dbReference type="Proteomes" id="UP001497744">
    <property type="component" value="Unassembled WGS sequence"/>
</dbReference>
<name>A0AAV4M650_BABCB</name>
<evidence type="ECO:0000256" key="2">
    <source>
        <dbReference type="SAM" id="Phobius"/>
    </source>
</evidence>
<keyword evidence="2" id="KW-1133">Transmembrane helix</keyword>
<protein>
    <submittedName>
        <fullName evidence="3">Uncharacterized protein</fullName>
    </submittedName>
</protein>
<organism evidence="3 4">
    <name type="scientific">Babesia caballi</name>
    <dbReference type="NCBI Taxonomy" id="5871"/>
    <lineage>
        <taxon>Eukaryota</taxon>
        <taxon>Sar</taxon>
        <taxon>Alveolata</taxon>
        <taxon>Apicomplexa</taxon>
        <taxon>Aconoidasida</taxon>
        <taxon>Piroplasmida</taxon>
        <taxon>Babesiidae</taxon>
        <taxon>Babesia</taxon>
    </lineage>
</organism>
<keyword evidence="1" id="KW-0175">Coiled coil</keyword>
<proteinExistence type="predicted"/>
<sequence length="582" mass="69068">MPLAEAKSAGTAGVLLLLLTVCTFEVCFGLWIRPGLDSGYRKAEWHAGNALGFLTAAGQYSAHQRQILHRNDPIELLSGEKLRLEARWDGHRSRLHRGGLQQWCSAGATTKYRNNRVFAQPVINEPTFPRSKIPKHATVDYENLLRSHDPEHINYNTRLAGTPGVDMKAIDNVYGRIYDRRVLIKQLRYFLERDEFHSIKRLLSDNRLVLNRDDCQLFVDDVDHLLQVRLGYREPTEENIEETMPFLVARYVLQHLIPQDRQNLCCYRWLGPKEGPAEVPEYTEDYEEPKGTPENPVRVEDTVAYRKMMLRLRTVQPYLRLKAMKELFLRMYRAKRNKLFECLWKYQRLKPNAEVTRRRRVRNKINVDRISPFLARPNRCTEEMVREHTAHFEEAVNKGDLATACRLLKRNVRCIDWKNNLPLMLKFKDLFGEMHRCRKYSLEALRKLRILYWSTVKFRKVLIKINEPAMVRDAGRTMKELYEEQLENWRKRENARNDELMRKRGIDMDKVRDFSNVYGFDWVPILYPEQYAAGLREQEERMNKLRRRAEWVRQELQRRRAREIGEGDEPVRTKGKTPTLWV</sequence>
<dbReference type="EMBL" id="BPLF01000006">
    <property type="protein sequence ID" value="GIX66314.1"/>
    <property type="molecule type" value="Genomic_DNA"/>
</dbReference>
<comment type="caution">
    <text evidence="3">The sequence shown here is derived from an EMBL/GenBank/DDBJ whole genome shotgun (WGS) entry which is preliminary data.</text>
</comment>
<evidence type="ECO:0000313" key="3">
    <source>
        <dbReference type="EMBL" id="GIX66314.1"/>
    </source>
</evidence>
<dbReference type="RefSeq" id="XP_067718383.1">
    <property type="nucleotide sequence ID" value="XM_067862282.1"/>
</dbReference>
<evidence type="ECO:0000313" key="4">
    <source>
        <dbReference type="Proteomes" id="UP001497744"/>
    </source>
</evidence>
<gene>
    <name evidence="3" type="ORF">BcabD6B2_57500</name>
</gene>
<feature type="coiled-coil region" evidence="1">
    <location>
        <begin position="535"/>
        <end position="562"/>
    </location>
</feature>